<gene>
    <name evidence="2" type="ORF">M23134_05425</name>
</gene>
<dbReference type="Pfam" id="PF03572">
    <property type="entry name" value="Peptidase_S41"/>
    <property type="match status" value="1"/>
</dbReference>
<dbReference type="AlphaFoldDB" id="A1ZHT5"/>
<dbReference type="Proteomes" id="UP000004095">
    <property type="component" value="Unassembled WGS sequence"/>
</dbReference>
<dbReference type="InterPro" id="IPR005151">
    <property type="entry name" value="Tail-specific_protease"/>
</dbReference>
<dbReference type="GO" id="GO:0004175">
    <property type="term" value="F:endopeptidase activity"/>
    <property type="evidence" value="ECO:0007669"/>
    <property type="project" value="TreeGrafter"/>
</dbReference>
<evidence type="ECO:0000313" key="3">
    <source>
        <dbReference type="Proteomes" id="UP000004095"/>
    </source>
</evidence>
<name>A1ZHT5_MICM2</name>
<comment type="caution">
    <text evidence="2">The sequence shown here is derived from an EMBL/GenBank/DDBJ whole genome shotgun (WGS) entry which is preliminary data.</text>
</comment>
<dbReference type="EMBL" id="AAWS01000008">
    <property type="protein sequence ID" value="EAY30092.1"/>
    <property type="molecule type" value="Genomic_DNA"/>
</dbReference>
<dbReference type="InterPro" id="IPR029045">
    <property type="entry name" value="ClpP/crotonase-like_dom_sf"/>
</dbReference>
<dbReference type="GO" id="GO:0006508">
    <property type="term" value="P:proteolysis"/>
    <property type="evidence" value="ECO:0007669"/>
    <property type="project" value="InterPro"/>
</dbReference>
<proteinExistence type="predicted"/>
<dbReference type="SMART" id="SM00245">
    <property type="entry name" value="TSPc"/>
    <property type="match status" value="1"/>
</dbReference>
<accession>A1ZHT5</accession>
<organism evidence="2 3">
    <name type="scientific">Microscilla marina ATCC 23134</name>
    <dbReference type="NCBI Taxonomy" id="313606"/>
    <lineage>
        <taxon>Bacteria</taxon>
        <taxon>Pseudomonadati</taxon>
        <taxon>Bacteroidota</taxon>
        <taxon>Cytophagia</taxon>
        <taxon>Cytophagales</taxon>
        <taxon>Microscillaceae</taxon>
        <taxon>Microscilla</taxon>
    </lineage>
</organism>
<evidence type="ECO:0000259" key="1">
    <source>
        <dbReference type="SMART" id="SM00245"/>
    </source>
</evidence>
<dbReference type="GO" id="GO:0008236">
    <property type="term" value="F:serine-type peptidase activity"/>
    <property type="evidence" value="ECO:0007669"/>
    <property type="project" value="InterPro"/>
</dbReference>
<dbReference type="OrthoDB" id="5480566at2"/>
<protein>
    <submittedName>
        <fullName evidence="2">Peptidase, S41 family</fullName>
    </submittedName>
</protein>
<dbReference type="RefSeq" id="WP_002695652.1">
    <property type="nucleotide sequence ID" value="NZ_AAWS01000008.1"/>
</dbReference>
<dbReference type="Gene3D" id="3.90.226.10">
    <property type="entry name" value="2-enoyl-CoA Hydratase, Chain A, domain 1"/>
    <property type="match status" value="1"/>
</dbReference>
<evidence type="ECO:0000313" key="2">
    <source>
        <dbReference type="EMBL" id="EAY30092.1"/>
    </source>
</evidence>
<dbReference type="GO" id="GO:0007165">
    <property type="term" value="P:signal transduction"/>
    <property type="evidence" value="ECO:0007669"/>
    <property type="project" value="TreeGrafter"/>
</dbReference>
<dbReference type="PANTHER" id="PTHR32060">
    <property type="entry name" value="TAIL-SPECIFIC PROTEASE"/>
    <property type="match status" value="1"/>
</dbReference>
<dbReference type="PANTHER" id="PTHR32060:SF30">
    <property type="entry name" value="CARBOXY-TERMINAL PROCESSING PROTEASE CTPA"/>
    <property type="match status" value="1"/>
</dbReference>
<dbReference type="SUPFAM" id="SSF52096">
    <property type="entry name" value="ClpP/crotonase"/>
    <property type="match status" value="1"/>
</dbReference>
<dbReference type="eggNOG" id="COG0793">
    <property type="taxonomic scope" value="Bacteria"/>
</dbReference>
<feature type="domain" description="Tail specific protease" evidence="1">
    <location>
        <begin position="283"/>
        <end position="510"/>
    </location>
</feature>
<dbReference type="GO" id="GO:0030288">
    <property type="term" value="C:outer membrane-bounded periplasmic space"/>
    <property type="evidence" value="ECO:0007669"/>
    <property type="project" value="TreeGrafter"/>
</dbReference>
<sequence length="537" mass="62636">MRNHVNRQNISLYTSFFVSSLLLFFYTSGIAQAKVKTSDKVAASAKKRIIGFKASRKYSVKQLKTDFDILFNAFKEAHPGFYWYTSKAAFTKKYDSLKKHITHPMTELEFYRLVRPLAVQINCGHTQLYTSVKFRNHFRKKINYFPLHLKFIDGKAYIHKNHSQDSTVRLGLQVAHINGQPIHKVINKLFSYTPSDGFNTTYKYRILDQDFPLLYPYYINAKVDTFSIQCVETQSKQLVHYQLASISRKAYRKSVRKQRQSEAPALQFKMIGGQDDESADNTRPATDHPLKRARVAVLKIKSFQNNTLRKQGFSFSQYIRNVFRTIRKKRVRHLILDLRENSGGTVRNGILLYSYLTKRRFKYFHYEKVATNRPFSFMRYVNSYRSRMVNNKLLVKTDSGYYVSNKLHYNLKTHKPSKYNYKRTLYILINGRSFSATTQFASLVHANKRGVFIGEETGGGYKGCTAGRICYVNLPHTKMRLKIPLIKYSNAIASDYKTEGHGIMPDYELQPKIGDILKGVDTEMEYVLEMIRKKEEE</sequence>
<keyword evidence="3" id="KW-1185">Reference proteome</keyword>
<reference evidence="2 3" key="1">
    <citation type="submission" date="2007-01" db="EMBL/GenBank/DDBJ databases">
        <authorList>
            <person name="Haygood M."/>
            <person name="Podell S."/>
            <person name="Anderson C."/>
            <person name="Hopkinson B."/>
            <person name="Roe K."/>
            <person name="Barbeau K."/>
            <person name="Gaasterland T."/>
            <person name="Ferriera S."/>
            <person name="Johnson J."/>
            <person name="Kravitz S."/>
            <person name="Beeson K."/>
            <person name="Sutton G."/>
            <person name="Rogers Y.-H."/>
            <person name="Friedman R."/>
            <person name="Frazier M."/>
            <person name="Venter J.C."/>
        </authorList>
    </citation>
    <scope>NUCLEOTIDE SEQUENCE [LARGE SCALE GENOMIC DNA]</scope>
    <source>
        <strain evidence="2 3">ATCC 23134</strain>
    </source>
</reference>